<evidence type="ECO:0000256" key="4">
    <source>
        <dbReference type="ARBA" id="ARBA00022741"/>
    </source>
</evidence>
<dbReference type="GO" id="GO:0052381">
    <property type="term" value="F:tRNA dimethylallyltransferase activity"/>
    <property type="evidence" value="ECO:0007669"/>
    <property type="project" value="TreeGrafter"/>
</dbReference>
<dbReference type="PANTHER" id="PTHR11088:SF37">
    <property type="entry name" value="ADENYLATE ISOPENTENYLTRANSFERASE"/>
    <property type="match status" value="1"/>
</dbReference>
<dbReference type="GO" id="GO:0009691">
    <property type="term" value="P:cytokinin biosynthetic process"/>
    <property type="evidence" value="ECO:0007669"/>
    <property type="project" value="UniProtKB-KW"/>
</dbReference>
<sequence>MLHVGRDGEESARGRERTAGRGRSAQRNQVRTLVMAIAKVVFVLGATATGKSKLAIALCKRFGGEVINADKIQVYAGLPVITNKVTDDERAGVPHHLLGVVRDLGADYAPEDFRRDAAAAVAGVLSFGRLPVVAGGSNRYVEALVDGDGGAFRGAHDVLFLWLDAEPRLLEWHASARVDDMVHAGAVAEARDAFRGDADYTCGVRRAIGLPEMHDYQRLLAAEGGGAATDAELAGELARALWEMKDNTSRLARAQSEKLRRLSGLNGWDVRRVDVTAVLLRMADGTAFRDSTWENVVWEPCEEMACRFLGNYPTPPP</sequence>
<feature type="compositionally biased region" description="Basic and acidic residues" evidence="6">
    <location>
        <begin position="1"/>
        <end position="19"/>
    </location>
</feature>
<dbReference type="Proteomes" id="UP000324897">
    <property type="component" value="Chromosome 5"/>
</dbReference>
<gene>
    <name evidence="7" type="ORF">EJB05_04569</name>
</gene>
<evidence type="ECO:0000256" key="3">
    <source>
        <dbReference type="ARBA" id="ARBA00022712"/>
    </source>
</evidence>
<dbReference type="PANTHER" id="PTHR11088">
    <property type="entry name" value="TRNA DIMETHYLALLYLTRANSFERASE"/>
    <property type="match status" value="1"/>
</dbReference>
<dbReference type="Gene3D" id="3.40.50.300">
    <property type="entry name" value="P-loop containing nucleotide triphosphate hydrolases"/>
    <property type="match status" value="1"/>
</dbReference>
<organism evidence="7 8">
    <name type="scientific">Eragrostis curvula</name>
    <name type="common">weeping love grass</name>
    <dbReference type="NCBI Taxonomy" id="38414"/>
    <lineage>
        <taxon>Eukaryota</taxon>
        <taxon>Viridiplantae</taxon>
        <taxon>Streptophyta</taxon>
        <taxon>Embryophyta</taxon>
        <taxon>Tracheophyta</taxon>
        <taxon>Spermatophyta</taxon>
        <taxon>Magnoliopsida</taxon>
        <taxon>Liliopsida</taxon>
        <taxon>Poales</taxon>
        <taxon>Poaceae</taxon>
        <taxon>PACMAD clade</taxon>
        <taxon>Chloridoideae</taxon>
        <taxon>Eragrostideae</taxon>
        <taxon>Eragrostidinae</taxon>
        <taxon>Eragrostis</taxon>
    </lineage>
</organism>
<keyword evidence="5" id="KW-0067">ATP-binding</keyword>
<dbReference type="InterPro" id="IPR039657">
    <property type="entry name" value="Dimethylallyltransferase"/>
</dbReference>
<evidence type="ECO:0000313" key="8">
    <source>
        <dbReference type="Proteomes" id="UP000324897"/>
    </source>
</evidence>
<dbReference type="SUPFAM" id="SSF52540">
    <property type="entry name" value="P-loop containing nucleoside triphosphate hydrolases"/>
    <property type="match status" value="1"/>
</dbReference>
<feature type="non-terminal residue" evidence="7">
    <location>
        <position position="1"/>
    </location>
</feature>
<evidence type="ECO:0000313" key="7">
    <source>
        <dbReference type="EMBL" id="TVU45096.1"/>
    </source>
</evidence>
<dbReference type="Pfam" id="PF01715">
    <property type="entry name" value="IPPT"/>
    <property type="match status" value="2"/>
</dbReference>
<evidence type="ECO:0000256" key="1">
    <source>
        <dbReference type="ARBA" id="ARBA00005842"/>
    </source>
</evidence>
<dbReference type="AlphaFoldDB" id="A0A5J9WAR9"/>
<evidence type="ECO:0000256" key="5">
    <source>
        <dbReference type="ARBA" id="ARBA00022840"/>
    </source>
</evidence>
<name>A0A5J9WAR9_9POAL</name>
<comment type="caution">
    <text evidence="7">The sequence shown here is derived from an EMBL/GenBank/DDBJ whole genome shotgun (WGS) entry which is preliminary data.</text>
</comment>
<evidence type="ECO:0008006" key="9">
    <source>
        <dbReference type="Google" id="ProtNLM"/>
    </source>
</evidence>
<dbReference type="OrthoDB" id="775260at2759"/>
<keyword evidence="3" id="KW-0203">Cytokinin biosynthesis</keyword>
<keyword evidence="2" id="KW-0808">Transferase</keyword>
<comment type="similarity">
    <text evidence="1">Belongs to the IPP transferase family.</text>
</comment>
<dbReference type="Gene3D" id="1.10.287.890">
    <property type="entry name" value="Crystal structure of tRNA isopentenylpyrophosphate transferase (bh2366) domain"/>
    <property type="match status" value="1"/>
</dbReference>
<feature type="region of interest" description="Disordered" evidence="6">
    <location>
        <begin position="1"/>
        <end position="25"/>
    </location>
</feature>
<evidence type="ECO:0000256" key="6">
    <source>
        <dbReference type="SAM" id="MobiDB-lite"/>
    </source>
</evidence>
<dbReference type="GO" id="GO:0005524">
    <property type="term" value="F:ATP binding"/>
    <property type="evidence" value="ECO:0007669"/>
    <property type="project" value="UniProtKB-KW"/>
</dbReference>
<dbReference type="Gramene" id="TVU45096">
    <property type="protein sequence ID" value="TVU45096"/>
    <property type="gene ID" value="EJB05_04569"/>
</dbReference>
<keyword evidence="8" id="KW-1185">Reference proteome</keyword>
<reference evidence="7 8" key="1">
    <citation type="journal article" date="2019" name="Sci. Rep.">
        <title>A high-quality genome of Eragrostis curvula grass provides insights into Poaceae evolution and supports new strategies to enhance forage quality.</title>
        <authorList>
            <person name="Carballo J."/>
            <person name="Santos B.A.C.M."/>
            <person name="Zappacosta D."/>
            <person name="Garbus I."/>
            <person name="Selva J.P."/>
            <person name="Gallo C.A."/>
            <person name="Diaz A."/>
            <person name="Albertini E."/>
            <person name="Caccamo M."/>
            <person name="Echenique V."/>
        </authorList>
    </citation>
    <scope>NUCLEOTIDE SEQUENCE [LARGE SCALE GENOMIC DNA]</scope>
    <source>
        <strain evidence="8">cv. Victoria</strain>
        <tissue evidence="7">Leaf</tissue>
    </source>
</reference>
<protein>
    <recommendedName>
        <fullName evidence="9">Adenylate isopentenyltransferase</fullName>
    </recommendedName>
</protein>
<dbReference type="GO" id="GO:0006400">
    <property type="term" value="P:tRNA modification"/>
    <property type="evidence" value="ECO:0007669"/>
    <property type="project" value="TreeGrafter"/>
</dbReference>
<proteinExistence type="inferred from homology"/>
<dbReference type="GO" id="GO:0005739">
    <property type="term" value="C:mitochondrion"/>
    <property type="evidence" value="ECO:0007669"/>
    <property type="project" value="TreeGrafter"/>
</dbReference>
<evidence type="ECO:0000256" key="2">
    <source>
        <dbReference type="ARBA" id="ARBA00022679"/>
    </source>
</evidence>
<dbReference type="EMBL" id="RWGY01000004">
    <property type="protein sequence ID" value="TVU45096.1"/>
    <property type="molecule type" value="Genomic_DNA"/>
</dbReference>
<accession>A0A5J9WAR9</accession>
<keyword evidence="4" id="KW-0547">Nucleotide-binding</keyword>
<dbReference type="InterPro" id="IPR027417">
    <property type="entry name" value="P-loop_NTPase"/>
</dbReference>